<dbReference type="PROSITE" id="PS50850">
    <property type="entry name" value="MFS"/>
    <property type="match status" value="1"/>
</dbReference>
<evidence type="ECO:0000256" key="2">
    <source>
        <dbReference type="ARBA" id="ARBA00022475"/>
    </source>
</evidence>
<keyword evidence="4 6" id="KW-1133">Transmembrane helix</keyword>
<keyword evidence="5 6" id="KW-0472">Membrane</keyword>
<dbReference type="OrthoDB" id="7375466at2"/>
<evidence type="ECO:0000256" key="1">
    <source>
        <dbReference type="ARBA" id="ARBA00004651"/>
    </source>
</evidence>
<evidence type="ECO:0000256" key="5">
    <source>
        <dbReference type="ARBA" id="ARBA00023136"/>
    </source>
</evidence>
<sequence length="387" mass="40518">MSCGRSLLRDRNLHIVFGVTLMAVLGASSVTPAFPRIVEELGVSPGEVGLLITVFTLPGVFLTPVLGILSDRIGRKRVLVPSLLLFGVAGGACALARDFELLLALRLLQGVGAASLGAMNVTLIGDLFSGRERVVAMGYNSGVLSVGTAGYPVLGGALATLGWFYPFALPLFAVPIGLLVLFSLRSPEPRSEQGLGDYLRAVWKRVRDRRVIGLFTASIVTFIILYGPYLTYLPLLMAGSFGAPPFIIGAVISSSSVVTALTSSQLGWLTRTLRPASLIKASFALYALVLIMVPNIPALPLLLVATALYGIAQGINIPNIMVLLSGVAPAENRGAFMALNGMVLRFGQTVGPVFMGAAAAGLGLAGAFYAAAGLALIMLVLAFLFIR</sequence>
<dbReference type="EMBL" id="SKBU01000023">
    <property type="protein sequence ID" value="TCJ15585.1"/>
    <property type="molecule type" value="Genomic_DNA"/>
</dbReference>
<evidence type="ECO:0000256" key="4">
    <source>
        <dbReference type="ARBA" id="ARBA00022989"/>
    </source>
</evidence>
<dbReference type="Gene3D" id="1.20.1250.20">
    <property type="entry name" value="MFS general substrate transporter like domains"/>
    <property type="match status" value="1"/>
</dbReference>
<dbReference type="InterPro" id="IPR036259">
    <property type="entry name" value="MFS_trans_sf"/>
</dbReference>
<feature type="transmembrane region" description="Helical" evidence="6">
    <location>
        <begin position="103"/>
        <end position="125"/>
    </location>
</feature>
<evidence type="ECO:0000256" key="6">
    <source>
        <dbReference type="SAM" id="Phobius"/>
    </source>
</evidence>
<comment type="caution">
    <text evidence="8">The sequence shown here is derived from an EMBL/GenBank/DDBJ whole genome shotgun (WGS) entry which is preliminary data.</text>
</comment>
<dbReference type="InterPro" id="IPR005829">
    <property type="entry name" value="Sugar_transporter_CS"/>
</dbReference>
<feature type="transmembrane region" description="Helical" evidence="6">
    <location>
        <begin position="211"/>
        <end position="229"/>
    </location>
</feature>
<feature type="transmembrane region" description="Helical" evidence="6">
    <location>
        <begin position="137"/>
        <end position="157"/>
    </location>
</feature>
<dbReference type="RefSeq" id="WP_132692329.1">
    <property type="nucleotide sequence ID" value="NZ_SKBU01000023.1"/>
</dbReference>
<feature type="transmembrane region" description="Helical" evidence="6">
    <location>
        <begin position="50"/>
        <end position="69"/>
    </location>
</feature>
<feature type="transmembrane region" description="Helical" evidence="6">
    <location>
        <begin position="342"/>
        <end position="362"/>
    </location>
</feature>
<dbReference type="PROSITE" id="PS00216">
    <property type="entry name" value="SUGAR_TRANSPORT_1"/>
    <property type="match status" value="1"/>
</dbReference>
<dbReference type="InterPro" id="IPR050189">
    <property type="entry name" value="MFS_Efflux_Transporters"/>
</dbReference>
<feature type="transmembrane region" description="Helical" evidence="6">
    <location>
        <begin position="311"/>
        <end position="330"/>
    </location>
</feature>
<dbReference type="CDD" id="cd17474">
    <property type="entry name" value="MFS_YfmO_like"/>
    <property type="match status" value="1"/>
</dbReference>
<feature type="transmembrane region" description="Helical" evidence="6">
    <location>
        <begin position="12"/>
        <end position="30"/>
    </location>
</feature>
<evidence type="ECO:0000313" key="9">
    <source>
        <dbReference type="Proteomes" id="UP000295244"/>
    </source>
</evidence>
<dbReference type="InterPro" id="IPR011701">
    <property type="entry name" value="MFS"/>
</dbReference>
<evidence type="ECO:0000259" key="7">
    <source>
        <dbReference type="PROSITE" id="PS50850"/>
    </source>
</evidence>
<dbReference type="InterPro" id="IPR020846">
    <property type="entry name" value="MFS_dom"/>
</dbReference>
<feature type="transmembrane region" description="Helical" evidence="6">
    <location>
        <begin position="241"/>
        <end position="262"/>
    </location>
</feature>
<comment type="subcellular location">
    <subcellularLocation>
        <location evidence="1">Cell membrane</location>
        <topology evidence="1">Multi-pass membrane protein</topology>
    </subcellularLocation>
</comment>
<name>A0A4R1BEJ8_9ACTN</name>
<accession>A0A4R1BEJ8</accession>
<reference evidence="8 9" key="1">
    <citation type="submission" date="2019-03" db="EMBL/GenBank/DDBJ databases">
        <title>Whole genome sequence of a novel Rubrobacter taiwanensis strain, isolated from Yellowstone National Park.</title>
        <authorList>
            <person name="Freed S."/>
            <person name="Ramaley R.F."/>
            <person name="Kyndt J.A."/>
        </authorList>
    </citation>
    <scope>NUCLEOTIDE SEQUENCE [LARGE SCALE GENOMIC DNA]</scope>
    <source>
        <strain evidence="8 9">Yellowstone</strain>
    </source>
</reference>
<gene>
    <name evidence="8" type="ORF">E0L93_12210</name>
</gene>
<dbReference type="PANTHER" id="PTHR43124">
    <property type="entry name" value="PURINE EFFLUX PUMP PBUE"/>
    <property type="match status" value="1"/>
</dbReference>
<feature type="transmembrane region" description="Helical" evidence="6">
    <location>
        <begin position="368"/>
        <end position="386"/>
    </location>
</feature>
<keyword evidence="9" id="KW-1185">Reference proteome</keyword>
<dbReference type="Pfam" id="PF07690">
    <property type="entry name" value="MFS_1"/>
    <property type="match status" value="1"/>
</dbReference>
<dbReference type="AlphaFoldDB" id="A0A4R1BEJ8"/>
<feature type="transmembrane region" description="Helical" evidence="6">
    <location>
        <begin position="163"/>
        <end position="184"/>
    </location>
</feature>
<feature type="domain" description="Major facilitator superfamily (MFS) profile" evidence="7">
    <location>
        <begin position="12"/>
        <end position="387"/>
    </location>
</feature>
<organism evidence="8 9">
    <name type="scientific">Rubrobacter taiwanensis</name>
    <dbReference type="NCBI Taxonomy" id="185139"/>
    <lineage>
        <taxon>Bacteria</taxon>
        <taxon>Bacillati</taxon>
        <taxon>Actinomycetota</taxon>
        <taxon>Rubrobacteria</taxon>
        <taxon>Rubrobacterales</taxon>
        <taxon>Rubrobacteraceae</taxon>
        <taxon>Rubrobacter</taxon>
    </lineage>
</organism>
<proteinExistence type="predicted"/>
<evidence type="ECO:0000313" key="8">
    <source>
        <dbReference type="EMBL" id="TCJ15585.1"/>
    </source>
</evidence>
<dbReference type="GO" id="GO:0022857">
    <property type="term" value="F:transmembrane transporter activity"/>
    <property type="evidence" value="ECO:0007669"/>
    <property type="project" value="InterPro"/>
</dbReference>
<dbReference type="SUPFAM" id="SSF103473">
    <property type="entry name" value="MFS general substrate transporter"/>
    <property type="match status" value="1"/>
</dbReference>
<keyword evidence="3 6" id="KW-0812">Transmembrane</keyword>
<feature type="transmembrane region" description="Helical" evidence="6">
    <location>
        <begin position="283"/>
        <end position="305"/>
    </location>
</feature>
<dbReference type="Proteomes" id="UP000295244">
    <property type="component" value="Unassembled WGS sequence"/>
</dbReference>
<evidence type="ECO:0000256" key="3">
    <source>
        <dbReference type="ARBA" id="ARBA00022692"/>
    </source>
</evidence>
<dbReference type="GO" id="GO:0005886">
    <property type="term" value="C:plasma membrane"/>
    <property type="evidence" value="ECO:0007669"/>
    <property type="project" value="UniProtKB-SubCell"/>
</dbReference>
<dbReference type="PANTHER" id="PTHR43124:SF3">
    <property type="entry name" value="CHLORAMPHENICOL EFFLUX PUMP RV0191"/>
    <property type="match status" value="1"/>
</dbReference>
<protein>
    <submittedName>
        <fullName evidence="8">MFS transporter</fullName>
    </submittedName>
</protein>
<keyword evidence="2" id="KW-1003">Cell membrane</keyword>
<feature type="transmembrane region" description="Helical" evidence="6">
    <location>
        <begin position="78"/>
        <end position="97"/>
    </location>
</feature>